<accession>K8EDB3</accession>
<feature type="region of interest" description="Disordered" evidence="1">
    <location>
        <begin position="15"/>
        <end position="51"/>
    </location>
</feature>
<sequence length="267" mass="30215">MSNASTSVLSSFAIRGGKSDVSRTPRGKKSSSRREQNEEDENDRTADLPPPSRAEHLILAWISINPSVKRLCGYGLEPFQEEIRFLLEGLLWREIQKWTKNEEDEEEESSLASSSDAKEGAKRVWVKGILVRAMMVFFILYPNYVVLATCAVFVRASLRARRRASLERRRNTKEKKKKKKNKEEEDVVVPRMSAYGVIVLETIADRLETIASIASGRDPLALRVACFACAWLFVLSFFVSFSAWFAALALFATKPKGAKRVLEACFR</sequence>
<proteinExistence type="predicted"/>
<reference evidence="3 4" key="1">
    <citation type="submission" date="2011-10" db="EMBL/GenBank/DDBJ databases">
        <authorList>
            <person name="Genoscope - CEA"/>
        </authorList>
    </citation>
    <scope>NUCLEOTIDE SEQUENCE [LARGE SCALE GENOMIC DNA]</scope>
    <source>
        <strain evidence="3 4">RCC 1105</strain>
    </source>
</reference>
<feature type="transmembrane region" description="Helical" evidence="2">
    <location>
        <begin position="224"/>
        <end position="252"/>
    </location>
</feature>
<name>K8EDB3_9CHLO</name>
<gene>
    <name evidence="3" type="ORF">Bathy04g04360</name>
</gene>
<keyword evidence="2" id="KW-0812">Transmembrane</keyword>
<evidence type="ECO:0000313" key="4">
    <source>
        <dbReference type="Proteomes" id="UP000198341"/>
    </source>
</evidence>
<dbReference type="EMBL" id="FO082275">
    <property type="protein sequence ID" value="CCO15986.1"/>
    <property type="molecule type" value="Genomic_DNA"/>
</dbReference>
<evidence type="ECO:0000256" key="1">
    <source>
        <dbReference type="SAM" id="MobiDB-lite"/>
    </source>
</evidence>
<keyword evidence="2" id="KW-1133">Transmembrane helix</keyword>
<dbReference type="Proteomes" id="UP000198341">
    <property type="component" value="Chromosome 4"/>
</dbReference>
<keyword evidence="2" id="KW-0472">Membrane</keyword>
<organism evidence="3 4">
    <name type="scientific">Bathycoccus prasinos</name>
    <dbReference type="NCBI Taxonomy" id="41875"/>
    <lineage>
        <taxon>Eukaryota</taxon>
        <taxon>Viridiplantae</taxon>
        <taxon>Chlorophyta</taxon>
        <taxon>Mamiellophyceae</taxon>
        <taxon>Mamiellales</taxon>
        <taxon>Bathycoccaceae</taxon>
        <taxon>Bathycoccus</taxon>
    </lineage>
</organism>
<feature type="transmembrane region" description="Helical" evidence="2">
    <location>
        <begin position="129"/>
        <end position="154"/>
    </location>
</feature>
<dbReference type="RefSeq" id="XP_007513461.1">
    <property type="nucleotide sequence ID" value="XM_007513399.1"/>
</dbReference>
<protein>
    <submittedName>
        <fullName evidence="3">Uncharacterized protein</fullName>
    </submittedName>
</protein>
<keyword evidence="4" id="KW-1185">Reference proteome</keyword>
<dbReference type="GeneID" id="19016462"/>
<evidence type="ECO:0000256" key="2">
    <source>
        <dbReference type="SAM" id="Phobius"/>
    </source>
</evidence>
<dbReference type="KEGG" id="bpg:Bathy04g04360"/>
<evidence type="ECO:0000313" key="3">
    <source>
        <dbReference type="EMBL" id="CCO15986.1"/>
    </source>
</evidence>
<dbReference type="AlphaFoldDB" id="K8EDB3"/>